<gene>
    <name evidence="2" type="ORF">BP01DRAFT_380997</name>
</gene>
<name>A0A318ZL64_9EURO</name>
<reference evidence="2 3" key="1">
    <citation type="submission" date="2016-12" db="EMBL/GenBank/DDBJ databases">
        <title>The genomes of Aspergillus section Nigri reveals drivers in fungal speciation.</title>
        <authorList>
            <consortium name="DOE Joint Genome Institute"/>
            <person name="Vesth T.C."/>
            <person name="Nybo J."/>
            <person name="Theobald S."/>
            <person name="Brandl J."/>
            <person name="Frisvad J.C."/>
            <person name="Nielsen K.F."/>
            <person name="Lyhne E.K."/>
            <person name="Kogle M.E."/>
            <person name="Kuo A."/>
            <person name="Riley R."/>
            <person name="Clum A."/>
            <person name="Nolan M."/>
            <person name="Lipzen A."/>
            <person name="Salamov A."/>
            <person name="Henrissat B."/>
            <person name="Wiebenga A."/>
            <person name="De Vries R.P."/>
            <person name="Grigoriev I.V."/>
            <person name="Mortensen U.H."/>
            <person name="Andersen M.R."/>
            <person name="Baker S.E."/>
        </authorList>
    </citation>
    <scope>NUCLEOTIDE SEQUENCE [LARGE SCALE GENOMIC DNA]</scope>
    <source>
        <strain evidence="2 3">JOP 1030-1</strain>
    </source>
</reference>
<dbReference type="AlphaFoldDB" id="A0A318ZL64"/>
<proteinExistence type="predicted"/>
<sequence>MTTSWLPPYEEGLLPFFLLYSTVATLIHSLTTYVRPIPSIKAFSGPSAPPKAPLLAHVYGLLNFLAACTRFGRVSHPK</sequence>
<keyword evidence="1" id="KW-1133">Transmembrane helix</keyword>
<dbReference type="RefSeq" id="XP_025433136.1">
    <property type="nucleotide sequence ID" value="XM_025577271.1"/>
</dbReference>
<organism evidence="2 3">
    <name type="scientific">Aspergillus saccharolyticus JOP 1030-1</name>
    <dbReference type="NCBI Taxonomy" id="1450539"/>
    <lineage>
        <taxon>Eukaryota</taxon>
        <taxon>Fungi</taxon>
        <taxon>Dikarya</taxon>
        <taxon>Ascomycota</taxon>
        <taxon>Pezizomycotina</taxon>
        <taxon>Eurotiomycetes</taxon>
        <taxon>Eurotiomycetidae</taxon>
        <taxon>Eurotiales</taxon>
        <taxon>Aspergillaceae</taxon>
        <taxon>Aspergillus</taxon>
        <taxon>Aspergillus subgen. Circumdati</taxon>
    </lineage>
</organism>
<dbReference type="OrthoDB" id="6485510at2759"/>
<accession>A0A318ZL64</accession>
<dbReference type="EMBL" id="KZ821225">
    <property type="protein sequence ID" value="PYH47154.1"/>
    <property type="molecule type" value="Genomic_DNA"/>
</dbReference>
<evidence type="ECO:0000313" key="2">
    <source>
        <dbReference type="EMBL" id="PYH47154.1"/>
    </source>
</evidence>
<dbReference type="GeneID" id="37078500"/>
<keyword evidence="1" id="KW-0472">Membrane</keyword>
<evidence type="ECO:0000313" key="3">
    <source>
        <dbReference type="Proteomes" id="UP000248349"/>
    </source>
</evidence>
<evidence type="ECO:0000256" key="1">
    <source>
        <dbReference type="SAM" id="Phobius"/>
    </source>
</evidence>
<feature type="transmembrane region" description="Helical" evidence="1">
    <location>
        <begin position="54"/>
        <end position="72"/>
    </location>
</feature>
<keyword evidence="1" id="KW-0812">Transmembrane</keyword>
<dbReference type="Proteomes" id="UP000248349">
    <property type="component" value="Unassembled WGS sequence"/>
</dbReference>
<keyword evidence="3" id="KW-1185">Reference proteome</keyword>
<feature type="transmembrane region" description="Helical" evidence="1">
    <location>
        <begin position="12"/>
        <end position="34"/>
    </location>
</feature>
<dbReference type="STRING" id="1450539.A0A318ZL64"/>
<protein>
    <submittedName>
        <fullName evidence="2">Uncharacterized protein</fullName>
    </submittedName>
</protein>